<dbReference type="AlphaFoldDB" id="B1HWK4"/>
<proteinExistence type="inferred from homology"/>
<dbReference type="NCBIfam" id="TIGR01617">
    <property type="entry name" value="arsC_related"/>
    <property type="match status" value="1"/>
</dbReference>
<dbReference type="PROSITE" id="PS51353">
    <property type="entry name" value="ARSC"/>
    <property type="match status" value="1"/>
</dbReference>
<dbReference type="Pfam" id="PF03960">
    <property type="entry name" value="ArsC"/>
    <property type="match status" value="1"/>
</dbReference>
<protein>
    <submittedName>
        <fullName evidence="2">Hypothetical yusI protein</fullName>
    </submittedName>
</protein>
<name>B1HWK4_LYSSC</name>
<dbReference type="EMBL" id="CP000817">
    <property type="protein sequence ID" value="ACA38161.1"/>
    <property type="molecule type" value="Genomic_DNA"/>
</dbReference>
<evidence type="ECO:0000313" key="3">
    <source>
        <dbReference type="Proteomes" id="UP000002164"/>
    </source>
</evidence>
<evidence type="ECO:0000313" key="2">
    <source>
        <dbReference type="EMBL" id="ACA38161.1"/>
    </source>
</evidence>
<evidence type="ECO:0000256" key="1">
    <source>
        <dbReference type="PROSITE-ProRule" id="PRU01282"/>
    </source>
</evidence>
<sequence length="164" mass="19334">MPNKLFVKVTDKNTKWMDRLTEMSEVPPFSMIMMVYYRKRQQRSILMTIQFFHYPKCTTCKKAQKWLNDHDVSYEEVHIVEQPPTKDEITALWQVSGLPLKKFFNTSGMKYRDLGLKDKLADMTEEEQLELLASDGMLIKRPLVTDGKKVTLGFKESDFEQAWI</sequence>
<dbReference type="CDD" id="cd03036">
    <property type="entry name" value="ArsC_like"/>
    <property type="match status" value="1"/>
</dbReference>
<dbReference type="SUPFAM" id="SSF52833">
    <property type="entry name" value="Thioredoxin-like"/>
    <property type="match status" value="1"/>
</dbReference>
<dbReference type="KEGG" id="lsp:Bsph_0536"/>
<dbReference type="InterPro" id="IPR006504">
    <property type="entry name" value="Tscrpt_reg_Spx/MgsR"/>
</dbReference>
<dbReference type="InterPro" id="IPR036249">
    <property type="entry name" value="Thioredoxin-like_sf"/>
</dbReference>
<dbReference type="EnsemblBacteria" id="ACA38161">
    <property type="protein sequence ID" value="ACA38161"/>
    <property type="gene ID" value="Bsph_0536"/>
</dbReference>
<dbReference type="InterPro" id="IPR006660">
    <property type="entry name" value="Arsenate_reductase-like"/>
</dbReference>
<dbReference type="Gene3D" id="3.40.30.10">
    <property type="entry name" value="Glutaredoxin"/>
    <property type="match status" value="1"/>
</dbReference>
<organism evidence="2 3">
    <name type="scientific">Lysinibacillus sphaericus (strain C3-41)</name>
    <dbReference type="NCBI Taxonomy" id="444177"/>
    <lineage>
        <taxon>Bacteria</taxon>
        <taxon>Bacillati</taxon>
        <taxon>Bacillota</taxon>
        <taxon>Bacilli</taxon>
        <taxon>Bacillales</taxon>
        <taxon>Bacillaceae</taxon>
        <taxon>Lysinibacillus</taxon>
    </lineage>
</organism>
<dbReference type="PANTHER" id="PTHR30041:SF8">
    <property type="entry name" value="PROTEIN YFFB"/>
    <property type="match status" value="1"/>
</dbReference>
<dbReference type="Proteomes" id="UP000002164">
    <property type="component" value="Chromosome"/>
</dbReference>
<comment type="similarity">
    <text evidence="1">Belongs to the ArsC family.</text>
</comment>
<dbReference type="PANTHER" id="PTHR30041">
    <property type="entry name" value="ARSENATE REDUCTASE"/>
    <property type="match status" value="1"/>
</dbReference>
<gene>
    <name evidence="2" type="ordered locus">Bsph_0536</name>
</gene>
<accession>B1HWK4</accession>
<dbReference type="HOGENOM" id="CLU_116644_2_0_9"/>
<reference evidence="2 3" key="1">
    <citation type="journal article" date="2008" name="J. Bacteriol.">
        <title>Complete genome sequence of the mosquitocidal bacterium Bacillus sphaericus C3-41 and comparison with those of closely related Bacillus species.</title>
        <authorList>
            <person name="Hu X."/>
            <person name="Fan W."/>
            <person name="Han B."/>
            <person name="Liu H."/>
            <person name="Zheng D."/>
            <person name="Li Q."/>
            <person name="Dong W."/>
            <person name="Yan J."/>
            <person name="Gao M."/>
            <person name="Berry C."/>
            <person name="Yuan Z."/>
        </authorList>
    </citation>
    <scope>NUCLEOTIDE SEQUENCE [LARGE SCALE GENOMIC DNA]</scope>
    <source>
        <strain evidence="2 3">C3-41</strain>
    </source>
</reference>